<dbReference type="EMBL" id="BRXX01000039">
    <property type="protein sequence ID" value="GMH84578.1"/>
    <property type="molecule type" value="Genomic_DNA"/>
</dbReference>
<dbReference type="CDD" id="cd00030">
    <property type="entry name" value="C2"/>
    <property type="match status" value="1"/>
</dbReference>
<dbReference type="PROSITE" id="PS50222">
    <property type="entry name" value="EF_HAND_2"/>
    <property type="match status" value="1"/>
</dbReference>
<feature type="repeat" description="ANK" evidence="2">
    <location>
        <begin position="1267"/>
        <end position="1299"/>
    </location>
</feature>
<feature type="domain" description="C2" evidence="5">
    <location>
        <begin position="344"/>
        <end position="464"/>
    </location>
</feature>
<dbReference type="Gene3D" id="1.10.238.10">
    <property type="entry name" value="EF-hand"/>
    <property type="match status" value="1"/>
</dbReference>
<keyword evidence="1" id="KW-0106">Calcium</keyword>
<evidence type="ECO:0008006" key="9">
    <source>
        <dbReference type="Google" id="ProtNLM"/>
    </source>
</evidence>
<dbReference type="GO" id="GO:0005509">
    <property type="term" value="F:calcium ion binding"/>
    <property type="evidence" value="ECO:0007669"/>
    <property type="project" value="InterPro"/>
</dbReference>
<feature type="coiled-coil region" evidence="3">
    <location>
        <begin position="1466"/>
        <end position="1504"/>
    </location>
</feature>
<feature type="compositionally biased region" description="Basic and acidic residues" evidence="4">
    <location>
        <begin position="2069"/>
        <end position="2110"/>
    </location>
</feature>
<dbReference type="InterPro" id="IPR018247">
    <property type="entry name" value="EF_Hand_1_Ca_BS"/>
</dbReference>
<evidence type="ECO:0000259" key="6">
    <source>
        <dbReference type="PROSITE" id="PS50222"/>
    </source>
</evidence>
<feature type="region of interest" description="Disordered" evidence="4">
    <location>
        <begin position="2035"/>
        <end position="2175"/>
    </location>
</feature>
<feature type="compositionally biased region" description="Low complexity" evidence="4">
    <location>
        <begin position="2038"/>
        <end position="2049"/>
    </location>
</feature>
<dbReference type="Pfam" id="PF00168">
    <property type="entry name" value="C2"/>
    <property type="match status" value="1"/>
</dbReference>
<dbReference type="CDD" id="cd00051">
    <property type="entry name" value="EFh"/>
    <property type="match status" value="1"/>
</dbReference>
<evidence type="ECO:0000313" key="8">
    <source>
        <dbReference type="Proteomes" id="UP001165160"/>
    </source>
</evidence>
<accession>A0A9W7BD52</accession>
<dbReference type="PROSITE" id="PS50004">
    <property type="entry name" value="C2"/>
    <property type="match status" value="1"/>
</dbReference>
<dbReference type="InterPro" id="IPR002048">
    <property type="entry name" value="EF_hand_dom"/>
</dbReference>
<evidence type="ECO:0000256" key="2">
    <source>
        <dbReference type="PROSITE-ProRule" id="PRU00023"/>
    </source>
</evidence>
<keyword evidence="8" id="KW-1185">Reference proteome</keyword>
<dbReference type="SMART" id="SM00248">
    <property type="entry name" value="ANK"/>
    <property type="match status" value="1"/>
</dbReference>
<dbReference type="Gene3D" id="1.25.40.20">
    <property type="entry name" value="Ankyrin repeat-containing domain"/>
    <property type="match status" value="1"/>
</dbReference>
<keyword evidence="3" id="KW-0175">Coiled coil</keyword>
<feature type="compositionally biased region" description="Basic and acidic residues" evidence="4">
    <location>
        <begin position="2164"/>
        <end position="2175"/>
    </location>
</feature>
<dbReference type="Proteomes" id="UP001165160">
    <property type="component" value="Unassembled WGS sequence"/>
</dbReference>
<feature type="compositionally biased region" description="Low complexity" evidence="4">
    <location>
        <begin position="2118"/>
        <end position="2128"/>
    </location>
</feature>
<proteinExistence type="predicted"/>
<gene>
    <name evidence="7" type="ORF">TrVE_jg1469</name>
</gene>
<evidence type="ECO:0000259" key="5">
    <source>
        <dbReference type="PROSITE" id="PS50004"/>
    </source>
</evidence>
<sequence>MLEPSSSSPGVLHLTFESLALAFPPPTKIPNSSISSTSPQPPSPNILTIHTVLSNGLTSTTTIPYTVPDLNLTHSFPCFIFPQTLSNLTLTSTFSYITTDTINNTTSTMTLGKLYIPSSNLHGALTAGSKELNLFDDPNSRSYKNGTYGTLQYELVFEEVRLLGYDQDLTLEYTPATLSVYMLGHNIPSFSSPLVLRCRPVRLGKRVTSFPYHVTNPSSLNIWNEHVAVDLPLHVGKRCLIDFDVMNPVTNEVIGVGKVPVLSLSGVGRWCDVIPPLTDANDNVAKPFKGLDQNNDNSVGCVWFACGLRIKSDSETIPNPPSPSSTSSEDLAVTQPKGLENPLPLASPPAEVSKPPETQIKGMLYVIINEGLNFHNKPKTVSYYVTLKSKSGVKAGSKPCLMGKNNTTHPIWNEHLELSEVEIGEALKVNIIDVKEEKSVNRLVGTAEIEVKDGEVVVDVELMDHNTTTQPEINSISSKSTPSVKVNLLWNPPPTKLVDFKATTFRENLARYNSLLADVPPLPAVSKKHFRFKDRPECVAFSKWSENDAFMRRSEFVDFCDDSFGLGEAAKEMILNMTKADELKVINLSEDANDIQKALNGNDCIVEMLKVLNEERDRIGVDDVGFEVFCEFHRKVGKLKGTGVGIELAGEAYMIEGLRKELTDNADIVKQIEGGIKDHREGRIVGFTEEEKEERQTESFKVGPELWSKHVERIRRDYNNLYSRFQKLDDGLSSYNDVIDGLVVDEKIIAQEAEELESTLRICSDFIFDRLEEVMMAKPVAMALGGGEDDEEIDGEIKYHRLYGSVVSTLKEFKVLKSKIKTNGNDIKAAYEFLMVDKGEEIAQDWEENLNKIGRSTVSRLRSLTNSCANLNLPTPTPLNPATWAAPPTTKNGRKLNVESMAHINIHEKKRKLPVGEDGQPLDSPRTRHKQIRKMRLDDAKNFMTSSNVDINWDEVDSVVSAGDTGDFTSSSFSAPVTNYSLHVYRTSTAFEAGSFREAQEVEACGGVDSYYQLQRLRGVLTEFKDVESKIVRGVLDRCVGVVETEQEGEAAKVGAGDPAAHLIRRQSLKMWKDIEAGAMSSFMPKPKFSSAEPDLNEADWMDTDEKLSKSITKSVSGLVYEEARSSVSKLSREVTPESALVLTYVFAGCSGNLGLEDIAKAIRERKEVAERREALNSEIEGKFRDSVELRHAAYNAKTADSAAAMHKRREVEAKKVLEKFDPVRNVPPELNEVFGMAEKYAGAEKEEKIVELLNKDFTLEGTKFKGGLTALHIAVTKSDIELINILLGRGVSVEIKDYRGKRPADYTREAAVLKVLGALRTTEKPVPTRTSLKKRVLQTVNFRVSERSTQRKGVAEKYDFVSKTLYVRWGGAEKGDAKGHDVVQIHKLHLKENMTKDSYGAQDMLFKSIVDRVDAQLRMLSKKAAERITSNAQREGFRLALGFISDWQSATWEGLVEEVVKEMALEEAKDDMALAIAAHEKALEEERQRKLAEERRKEEEKQRALRFKKMVNTVATKSVLKVTEQTVPWLSTLIHYFRVFDKDDSGALSAIEVIAALRSLGISKKVQDANASITELVTKMRRHSGEITLHEFVEDMPKEVYDAIKLHGDKDKRALEERRKVMGIGNRVEESQEDRKVRFKEKGRTKKTRRRVVTKDLPPSERDECSAVLEGVLKKVVEAGDESRCLSPWFVCDVEAFYAGVDGNPVKGKVYAITGELTVFEFLGEAVLPKPEPDVSDDKAMERFDKVLNEYGVSFDDLLDEFLGLVDVEDVESIVEACAVGLMERLNLDGRENYVEIKRKLKKALMVPLEFERLLIVMEKGHVTKVMYTQANEEKPNGGPSGAETKWDIKEYVLDNFQKRAQKDGFSFGERRSIISPRGERLKNNHRSELDSSLNDVKVICRRAGLGIGTINLLGSIYDVGLIFSEIWRFTVGFNPNRANSFAKKRSKFVHEGTTVRFQVKEESSGVISKGAVTCEGVIEAHLELTNLDYLGSGGDADFEVIDKCRGAVGNMVSSAFGLLKKADSNKSMVDSVATASGVESTSSSSSSGDEDVEEDVEKDVEEDVEKVEEGVEKVEEGVEKVEEGVEKVEEGVEKVEKKVEEDAQKDASVKSPVDASSTTPPSTSNSSPPPSSPPMPELEDVHPLEDTENVPPQNPALNPPDKITETEKKRNRP</sequence>
<feature type="domain" description="EF-hand" evidence="6">
    <location>
        <begin position="1529"/>
        <end position="1564"/>
    </location>
</feature>
<evidence type="ECO:0000256" key="4">
    <source>
        <dbReference type="SAM" id="MobiDB-lite"/>
    </source>
</evidence>
<protein>
    <recommendedName>
        <fullName evidence="9">Calmodulin</fullName>
    </recommendedName>
</protein>
<evidence type="ECO:0000313" key="7">
    <source>
        <dbReference type="EMBL" id="GMH84578.1"/>
    </source>
</evidence>
<name>A0A9W7BD52_9STRA</name>
<feature type="compositionally biased region" description="Acidic residues" evidence="4">
    <location>
        <begin position="2050"/>
        <end position="2068"/>
    </location>
</feature>
<feature type="region of interest" description="Disordered" evidence="4">
    <location>
        <begin position="315"/>
        <end position="354"/>
    </location>
</feature>
<organism evidence="7 8">
    <name type="scientific">Triparma verrucosa</name>
    <dbReference type="NCBI Taxonomy" id="1606542"/>
    <lineage>
        <taxon>Eukaryota</taxon>
        <taxon>Sar</taxon>
        <taxon>Stramenopiles</taxon>
        <taxon>Ochrophyta</taxon>
        <taxon>Bolidophyceae</taxon>
        <taxon>Parmales</taxon>
        <taxon>Triparmaceae</taxon>
        <taxon>Triparma</taxon>
    </lineage>
</organism>
<reference evidence="8" key="1">
    <citation type="journal article" date="2023" name="Commun. Biol.">
        <title>Genome analysis of Parmales, the sister group of diatoms, reveals the evolutionary specialization of diatoms from phago-mixotrophs to photoautotrophs.</title>
        <authorList>
            <person name="Ban H."/>
            <person name="Sato S."/>
            <person name="Yoshikawa S."/>
            <person name="Yamada K."/>
            <person name="Nakamura Y."/>
            <person name="Ichinomiya M."/>
            <person name="Sato N."/>
            <person name="Blanc-Mathieu R."/>
            <person name="Endo H."/>
            <person name="Kuwata A."/>
            <person name="Ogata H."/>
        </authorList>
    </citation>
    <scope>NUCLEOTIDE SEQUENCE [LARGE SCALE GENOMIC DNA]</scope>
    <source>
        <strain evidence="8">NIES 3699</strain>
    </source>
</reference>
<dbReference type="InterPro" id="IPR036770">
    <property type="entry name" value="Ankyrin_rpt-contain_sf"/>
</dbReference>
<dbReference type="InterPro" id="IPR000008">
    <property type="entry name" value="C2_dom"/>
</dbReference>
<evidence type="ECO:0000256" key="3">
    <source>
        <dbReference type="SAM" id="Coils"/>
    </source>
</evidence>
<evidence type="ECO:0000256" key="1">
    <source>
        <dbReference type="ARBA" id="ARBA00022837"/>
    </source>
</evidence>
<comment type="caution">
    <text evidence="7">The sequence shown here is derived from an EMBL/GenBank/DDBJ whole genome shotgun (WGS) entry which is preliminary data.</text>
</comment>
<dbReference type="PROSITE" id="PS50088">
    <property type="entry name" value="ANK_REPEAT"/>
    <property type="match status" value="1"/>
</dbReference>
<dbReference type="InterPro" id="IPR002110">
    <property type="entry name" value="Ankyrin_rpt"/>
</dbReference>
<dbReference type="PROSITE" id="PS50297">
    <property type="entry name" value="ANK_REP_REGION"/>
    <property type="match status" value="1"/>
</dbReference>
<keyword evidence="2" id="KW-0040">ANK repeat</keyword>
<dbReference type="SUPFAM" id="SSF49562">
    <property type="entry name" value="C2 domain (Calcium/lipid-binding domain, CaLB)"/>
    <property type="match status" value="1"/>
</dbReference>
<feature type="compositionally biased region" description="Pro residues" evidence="4">
    <location>
        <begin position="2129"/>
        <end position="2138"/>
    </location>
</feature>
<dbReference type="InterPro" id="IPR011992">
    <property type="entry name" value="EF-hand-dom_pair"/>
</dbReference>
<dbReference type="InterPro" id="IPR035892">
    <property type="entry name" value="C2_domain_sf"/>
</dbReference>
<dbReference type="SUPFAM" id="SSF47473">
    <property type="entry name" value="EF-hand"/>
    <property type="match status" value="1"/>
</dbReference>
<dbReference type="SUPFAM" id="SSF48403">
    <property type="entry name" value="Ankyrin repeat"/>
    <property type="match status" value="1"/>
</dbReference>
<dbReference type="PROSITE" id="PS00018">
    <property type="entry name" value="EF_HAND_1"/>
    <property type="match status" value="1"/>
</dbReference>